<dbReference type="GO" id="GO:0005737">
    <property type="term" value="C:cytoplasm"/>
    <property type="evidence" value="ECO:0007669"/>
    <property type="project" value="TreeGrafter"/>
</dbReference>
<dbReference type="Gene3D" id="3.10.310.10">
    <property type="entry name" value="Diaminopimelate Epimerase, Chain A, domain 1"/>
    <property type="match status" value="2"/>
</dbReference>
<comment type="caution">
    <text evidence="3">The sequence shown here is derived from an EMBL/GenBank/DDBJ whole genome shotgun (WGS) entry which is preliminary data.</text>
</comment>
<gene>
    <name evidence="3" type="ORF">ENH88_14510</name>
</gene>
<sequence length="303" mass="34186">MHHFKIMPIHQVVPQVFITTPMRKRNNKPSRLLNLALTHRLHKAPRFVQFFAIEQVFNDTARRCKGSSALIVIYKTGLTTRLMQRIANNTAQPATVFLNQANIKKNHCPIRWFNHSHEISRCGHGTLAAALFLQKWQGFSPNAFYTKTGEVFNIRIHQRALQLQLATIDSTEVQTEALLQQAIAATIMQSYKTAEINGYSTVMINSDQPLKTLAVNTAQLRHYPNAVIVLQQRQIANQTTQWHFRYFAPYYGVDEDSATGSAISIIAPIIKQYSAQTHGQLCQDSGAGATINYRLKNSSVIIG</sequence>
<dbReference type="Pfam" id="PF02567">
    <property type="entry name" value="PhzC-PhzF"/>
    <property type="match status" value="1"/>
</dbReference>
<dbReference type="PANTHER" id="PTHR13774:SF17">
    <property type="entry name" value="PHENAZINE BIOSYNTHESIS-LIKE DOMAIN-CONTAINING PROTEIN"/>
    <property type="match status" value="1"/>
</dbReference>
<dbReference type="Proteomes" id="UP000886188">
    <property type="component" value="Unassembled WGS sequence"/>
</dbReference>
<reference evidence="3" key="1">
    <citation type="journal article" date="2020" name="mSystems">
        <title>Genome- and Community-Level Interaction Insights into Carbon Utilization and Element Cycling Functions of Hydrothermarchaeota in Hydrothermal Sediment.</title>
        <authorList>
            <person name="Zhou Z."/>
            <person name="Liu Y."/>
            <person name="Xu W."/>
            <person name="Pan J."/>
            <person name="Luo Z.H."/>
            <person name="Li M."/>
        </authorList>
    </citation>
    <scope>NUCLEOTIDE SEQUENCE [LARGE SCALE GENOMIC DNA]</scope>
    <source>
        <strain evidence="3">HyVt-346</strain>
    </source>
</reference>
<comment type="similarity">
    <text evidence="1">Belongs to the PhzF family.</text>
</comment>
<name>A0A7V1D0F0_9GAMM</name>
<proteinExistence type="inferred from homology"/>
<dbReference type="GO" id="GO:0016853">
    <property type="term" value="F:isomerase activity"/>
    <property type="evidence" value="ECO:0007669"/>
    <property type="project" value="UniProtKB-KW"/>
</dbReference>
<dbReference type="AlphaFoldDB" id="A0A7V1D0F0"/>
<keyword evidence="2" id="KW-0413">Isomerase</keyword>
<evidence type="ECO:0000313" key="3">
    <source>
        <dbReference type="EMBL" id="HEA17622.1"/>
    </source>
</evidence>
<organism evidence="3">
    <name type="scientific">Pseudoalteromonas prydzensis</name>
    <dbReference type="NCBI Taxonomy" id="182141"/>
    <lineage>
        <taxon>Bacteria</taxon>
        <taxon>Pseudomonadati</taxon>
        <taxon>Pseudomonadota</taxon>
        <taxon>Gammaproteobacteria</taxon>
        <taxon>Alteromonadales</taxon>
        <taxon>Pseudoalteromonadaceae</taxon>
        <taxon>Pseudoalteromonas</taxon>
    </lineage>
</organism>
<accession>A0A7V1D0F0</accession>
<dbReference type="PANTHER" id="PTHR13774">
    <property type="entry name" value="PHENAZINE BIOSYNTHESIS PROTEIN"/>
    <property type="match status" value="1"/>
</dbReference>
<protein>
    <submittedName>
        <fullName evidence="3">PhzF family phenazine biosynthesis protein</fullName>
    </submittedName>
</protein>
<dbReference type="SUPFAM" id="SSF54506">
    <property type="entry name" value="Diaminopimelate epimerase-like"/>
    <property type="match status" value="1"/>
</dbReference>
<dbReference type="EMBL" id="DRGM01000151">
    <property type="protein sequence ID" value="HEA17622.1"/>
    <property type="molecule type" value="Genomic_DNA"/>
</dbReference>
<dbReference type="InterPro" id="IPR003719">
    <property type="entry name" value="Phenazine_PhzF-like"/>
</dbReference>
<evidence type="ECO:0000256" key="2">
    <source>
        <dbReference type="ARBA" id="ARBA00023235"/>
    </source>
</evidence>
<evidence type="ECO:0000256" key="1">
    <source>
        <dbReference type="ARBA" id="ARBA00008270"/>
    </source>
</evidence>